<dbReference type="InterPro" id="IPR022907">
    <property type="entry name" value="VapC_family"/>
</dbReference>
<dbReference type="InterPro" id="IPR029060">
    <property type="entry name" value="PIN-like_dom_sf"/>
</dbReference>
<dbReference type="Pfam" id="PF01850">
    <property type="entry name" value="PIN"/>
    <property type="match status" value="1"/>
</dbReference>
<evidence type="ECO:0000256" key="7">
    <source>
        <dbReference type="ARBA" id="ARBA00038093"/>
    </source>
</evidence>
<dbReference type="EMBL" id="JPPY01000148">
    <property type="protein sequence ID" value="KND31520.1"/>
    <property type="molecule type" value="Genomic_DNA"/>
</dbReference>
<dbReference type="GO" id="GO:0004540">
    <property type="term" value="F:RNA nuclease activity"/>
    <property type="evidence" value="ECO:0007669"/>
    <property type="project" value="InterPro"/>
</dbReference>
<dbReference type="PATRIC" id="fig|42234.21.peg.5434"/>
<dbReference type="Gene3D" id="3.40.50.1010">
    <property type="entry name" value="5'-nuclease"/>
    <property type="match status" value="1"/>
</dbReference>
<sequence>MNAAQFLIDTSALARFTREDAEQYGWDQAAAAGLIATCPITELEFFYSARSAADRARGIEDMRLIFGWVPVDDRAYDRAWQVQEALTKQGKHRSAGAVDLVVAATAELQGLTLLHRDHDFECIAAVTGQALQWYGPEPGK</sequence>
<evidence type="ECO:0000256" key="5">
    <source>
        <dbReference type="ARBA" id="ARBA00022801"/>
    </source>
</evidence>
<evidence type="ECO:0000256" key="8">
    <source>
        <dbReference type="HAMAP-Rule" id="MF_00265"/>
    </source>
</evidence>
<dbReference type="RefSeq" id="WP_050372827.1">
    <property type="nucleotide sequence ID" value="NZ_KQ257825.1"/>
</dbReference>
<keyword evidence="8" id="KW-0800">Toxin</keyword>
<proteinExistence type="inferred from homology"/>
<dbReference type="AlphaFoldDB" id="A0A0L0K1M2"/>
<evidence type="ECO:0000313" key="10">
    <source>
        <dbReference type="EMBL" id="KND31520.1"/>
    </source>
</evidence>
<dbReference type="HAMAP" id="MF_00265">
    <property type="entry name" value="VapC_Nob1"/>
    <property type="match status" value="1"/>
</dbReference>
<dbReference type="SUPFAM" id="SSF88723">
    <property type="entry name" value="PIN domain-like"/>
    <property type="match status" value="1"/>
</dbReference>
<dbReference type="PANTHER" id="PTHR33653:SF1">
    <property type="entry name" value="RIBONUCLEASE VAPC2"/>
    <property type="match status" value="1"/>
</dbReference>
<evidence type="ECO:0000256" key="4">
    <source>
        <dbReference type="ARBA" id="ARBA00022723"/>
    </source>
</evidence>
<evidence type="ECO:0000256" key="1">
    <source>
        <dbReference type="ARBA" id="ARBA00001946"/>
    </source>
</evidence>
<dbReference type="GO" id="GO:0000287">
    <property type="term" value="F:magnesium ion binding"/>
    <property type="evidence" value="ECO:0007669"/>
    <property type="project" value="UniProtKB-UniRule"/>
</dbReference>
<keyword evidence="2 8" id="KW-1277">Toxin-antitoxin system</keyword>
<feature type="binding site" evidence="8">
    <location>
        <position position="9"/>
    </location>
    <ligand>
        <name>Mg(2+)</name>
        <dbReference type="ChEBI" id="CHEBI:18420"/>
    </ligand>
</feature>
<comment type="caution">
    <text evidence="10">The sequence shown here is derived from an EMBL/GenBank/DDBJ whole genome shotgun (WGS) entry which is preliminary data.</text>
</comment>
<evidence type="ECO:0000313" key="11">
    <source>
        <dbReference type="Proteomes" id="UP000037151"/>
    </source>
</evidence>
<evidence type="ECO:0000256" key="6">
    <source>
        <dbReference type="ARBA" id="ARBA00022842"/>
    </source>
</evidence>
<feature type="binding site" evidence="8">
    <location>
        <position position="99"/>
    </location>
    <ligand>
        <name>Mg(2+)</name>
        <dbReference type="ChEBI" id="CHEBI:18420"/>
    </ligand>
</feature>
<dbReference type="GO" id="GO:0016787">
    <property type="term" value="F:hydrolase activity"/>
    <property type="evidence" value="ECO:0007669"/>
    <property type="project" value="UniProtKB-KW"/>
</dbReference>
<protein>
    <recommendedName>
        <fullName evidence="8">Ribonuclease VapC</fullName>
        <shortName evidence="8">RNase VapC</shortName>
        <ecNumber evidence="8">3.1.-.-</ecNumber>
    </recommendedName>
    <alternativeName>
        <fullName evidence="8">Toxin VapC</fullName>
    </alternativeName>
</protein>
<dbReference type="InterPro" id="IPR050556">
    <property type="entry name" value="Type_II_TA_system_RNase"/>
</dbReference>
<dbReference type="OrthoDB" id="5185254at2"/>
<accession>A0A0L0K1M2</accession>
<dbReference type="InterPro" id="IPR002716">
    <property type="entry name" value="PIN_dom"/>
</dbReference>
<reference evidence="11" key="1">
    <citation type="submission" date="2014-07" db="EMBL/GenBank/DDBJ databases">
        <title>Genome sequencing of plant-pathogenic Streptomyces species.</title>
        <authorList>
            <person name="Harrison J."/>
            <person name="Sapp M."/>
            <person name="Thwaites R."/>
            <person name="Studholme D.J."/>
        </authorList>
    </citation>
    <scope>NUCLEOTIDE SEQUENCE [LARGE SCALE GENOMIC DNA]</scope>
    <source>
        <strain evidence="11">NCPPB 4445</strain>
    </source>
</reference>
<name>A0A0L0K1M2_9ACTN</name>
<keyword evidence="6 8" id="KW-0460">Magnesium</keyword>
<dbReference type="CDD" id="cd18755">
    <property type="entry name" value="PIN_MtVapC3_VapC21-like"/>
    <property type="match status" value="1"/>
</dbReference>
<dbReference type="Proteomes" id="UP000037151">
    <property type="component" value="Unassembled WGS sequence"/>
</dbReference>
<dbReference type="GO" id="GO:0090729">
    <property type="term" value="F:toxin activity"/>
    <property type="evidence" value="ECO:0007669"/>
    <property type="project" value="UniProtKB-KW"/>
</dbReference>
<comment type="cofactor">
    <cofactor evidence="1 8">
        <name>Mg(2+)</name>
        <dbReference type="ChEBI" id="CHEBI:18420"/>
    </cofactor>
</comment>
<dbReference type="EC" id="3.1.-.-" evidence="8"/>
<dbReference type="PANTHER" id="PTHR33653">
    <property type="entry name" value="RIBONUCLEASE VAPC2"/>
    <property type="match status" value="1"/>
</dbReference>
<comment type="similarity">
    <text evidence="7 8">Belongs to the PINc/VapC protein family.</text>
</comment>
<gene>
    <name evidence="8" type="primary">vapC</name>
    <name evidence="10" type="ORF">IQ63_26290</name>
</gene>
<evidence type="ECO:0000259" key="9">
    <source>
        <dbReference type="Pfam" id="PF01850"/>
    </source>
</evidence>
<keyword evidence="5 8" id="KW-0378">Hydrolase</keyword>
<keyword evidence="4 8" id="KW-0479">Metal-binding</keyword>
<evidence type="ECO:0000256" key="3">
    <source>
        <dbReference type="ARBA" id="ARBA00022722"/>
    </source>
</evidence>
<keyword evidence="3 8" id="KW-0540">Nuclease</keyword>
<feature type="domain" description="PIN" evidence="9">
    <location>
        <begin position="7"/>
        <end position="124"/>
    </location>
</feature>
<evidence type="ECO:0000256" key="2">
    <source>
        <dbReference type="ARBA" id="ARBA00022649"/>
    </source>
</evidence>
<comment type="function">
    <text evidence="8">Toxic component of a toxin-antitoxin (TA) system. An RNase.</text>
</comment>
<organism evidence="10 11">
    <name type="scientific">Streptomyces acidiscabies</name>
    <dbReference type="NCBI Taxonomy" id="42234"/>
    <lineage>
        <taxon>Bacteria</taxon>
        <taxon>Bacillati</taxon>
        <taxon>Actinomycetota</taxon>
        <taxon>Actinomycetes</taxon>
        <taxon>Kitasatosporales</taxon>
        <taxon>Streptomycetaceae</taxon>
        <taxon>Streptomyces</taxon>
    </lineage>
</organism>